<reference evidence="1" key="1">
    <citation type="submission" date="2019-08" db="EMBL/GenBank/DDBJ databases">
        <title>The improved chromosome-level genome for the pearl oyster Pinctada fucata martensii using PacBio sequencing and Hi-C.</title>
        <authorList>
            <person name="Zheng Z."/>
        </authorList>
    </citation>
    <scope>NUCLEOTIDE SEQUENCE</scope>
    <source>
        <strain evidence="1">ZZ-2019</strain>
        <tissue evidence="1">Adductor muscle</tissue>
    </source>
</reference>
<organism evidence="1 2">
    <name type="scientific">Pinctada imbricata</name>
    <name type="common">Atlantic pearl-oyster</name>
    <name type="synonym">Pinctada martensii</name>
    <dbReference type="NCBI Taxonomy" id="66713"/>
    <lineage>
        <taxon>Eukaryota</taxon>
        <taxon>Metazoa</taxon>
        <taxon>Spiralia</taxon>
        <taxon>Lophotrochozoa</taxon>
        <taxon>Mollusca</taxon>
        <taxon>Bivalvia</taxon>
        <taxon>Autobranchia</taxon>
        <taxon>Pteriomorphia</taxon>
        <taxon>Pterioida</taxon>
        <taxon>Pterioidea</taxon>
        <taxon>Pteriidae</taxon>
        <taxon>Pinctada</taxon>
    </lineage>
</organism>
<evidence type="ECO:0000313" key="2">
    <source>
        <dbReference type="Proteomes" id="UP001186944"/>
    </source>
</evidence>
<dbReference type="EMBL" id="VSWD01000002">
    <property type="protein sequence ID" value="KAK3107664.1"/>
    <property type="molecule type" value="Genomic_DNA"/>
</dbReference>
<accession>A0AA88YLE4</accession>
<dbReference type="Proteomes" id="UP001186944">
    <property type="component" value="Unassembled WGS sequence"/>
</dbReference>
<sequence length="186" mass="21353">MVIIHICHSTPVDKIIYAYSEYQPMFDEMMTDIPRLILHQGLPSKEDIERYTGGVNHTIVVLDDLMLQVAQSQDCVHLFTVTSHHRNVTTVMLSQNLYPPGKYARTISLNCLNVILFRNYRDSRQVITFGSQILPGNVSYFKAAYEAATRPNFGYLHVCLEPTQIKDYQLRSNILPGEDMVIYQPL</sequence>
<name>A0AA88YLE4_PINIB</name>
<keyword evidence="2" id="KW-1185">Reference proteome</keyword>
<proteinExistence type="predicted"/>
<gene>
    <name evidence="1" type="ORF">FSP39_019455</name>
</gene>
<evidence type="ECO:0000313" key="1">
    <source>
        <dbReference type="EMBL" id="KAK3107664.1"/>
    </source>
</evidence>
<comment type="caution">
    <text evidence="1">The sequence shown here is derived from an EMBL/GenBank/DDBJ whole genome shotgun (WGS) entry which is preliminary data.</text>
</comment>
<protein>
    <submittedName>
        <fullName evidence="1">Uncharacterized protein</fullName>
    </submittedName>
</protein>
<dbReference type="AlphaFoldDB" id="A0AA88YLE4"/>